<name>A0ABS6EAL4_9FIRM</name>
<evidence type="ECO:0000256" key="3">
    <source>
        <dbReference type="ARBA" id="ARBA00022643"/>
    </source>
</evidence>
<gene>
    <name evidence="7" type="ORF">KQI42_14465</name>
</gene>
<feature type="domain" description="Nitroreductase" evidence="6">
    <location>
        <begin position="15"/>
        <end position="201"/>
    </location>
</feature>
<dbReference type="EMBL" id="JAHLPM010000013">
    <property type="protein sequence ID" value="MBU5439223.1"/>
    <property type="molecule type" value="Genomic_DNA"/>
</dbReference>
<protein>
    <submittedName>
        <fullName evidence="7">NAD(P)H-dependent oxidoreductase</fullName>
    </submittedName>
</protein>
<keyword evidence="4" id="KW-0521">NADP</keyword>
<evidence type="ECO:0000256" key="4">
    <source>
        <dbReference type="ARBA" id="ARBA00022857"/>
    </source>
</evidence>
<keyword evidence="5" id="KW-0560">Oxidoreductase</keyword>
<sequence>MGRKYDEILGVHNFRFACKEFDENRKVSEDDIKLILEVGRLSPSSFGFEPWKFLVVENEYLKEKMFSVAWGVQRQMPSLSHLIIVLARKKTDMIYNSKYIKYMMEEIQHIPKDMINPRLDRYKNFLEEDFQLLDDERSIFDWACKQTYIALGNMMTAAAELGIDSCPIEGFHREKLEALLEKQEMLDREHFGVSYMVAFGYRKEDPSRQKTRKPFNEVVEWIK</sequence>
<dbReference type="InterPro" id="IPR029479">
    <property type="entry name" value="Nitroreductase"/>
</dbReference>
<dbReference type="Pfam" id="PF00881">
    <property type="entry name" value="Nitroreductase"/>
    <property type="match status" value="1"/>
</dbReference>
<keyword evidence="3" id="KW-0288">FMN</keyword>
<comment type="caution">
    <text evidence="7">The sequence shown here is derived from an EMBL/GenBank/DDBJ whole genome shotgun (WGS) entry which is preliminary data.</text>
</comment>
<evidence type="ECO:0000259" key="6">
    <source>
        <dbReference type="Pfam" id="PF00881"/>
    </source>
</evidence>
<evidence type="ECO:0000313" key="8">
    <source>
        <dbReference type="Proteomes" id="UP000749471"/>
    </source>
</evidence>
<proteinExistence type="predicted"/>
<dbReference type="RefSeq" id="WP_216520933.1">
    <property type="nucleotide sequence ID" value="NZ_JAHLPM010000013.1"/>
</dbReference>
<keyword evidence="8" id="KW-1185">Reference proteome</keyword>
<accession>A0ABS6EAL4</accession>
<dbReference type="PANTHER" id="PTHR23026:SF125">
    <property type="entry name" value="OXYGEN-INSENSITIVE NAD(P)H NITROREDUCTASE"/>
    <property type="match status" value="1"/>
</dbReference>
<dbReference type="PANTHER" id="PTHR23026">
    <property type="entry name" value="NADPH NITROREDUCTASE"/>
    <property type="match status" value="1"/>
</dbReference>
<evidence type="ECO:0000256" key="2">
    <source>
        <dbReference type="ARBA" id="ARBA00022630"/>
    </source>
</evidence>
<dbReference type="CDD" id="cd02149">
    <property type="entry name" value="NfsB-like"/>
    <property type="match status" value="1"/>
</dbReference>
<dbReference type="InterPro" id="IPR033878">
    <property type="entry name" value="NfsB-like"/>
</dbReference>
<comment type="cofactor">
    <cofactor evidence="1">
        <name>FMN</name>
        <dbReference type="ChEBI" id="CHEBI:58210"/>
    </cofactor>
</comment>
<keyword evidence="2" id="KW-0285">Flavoprotein</keyword>
<dbReference type="InterPro" id="IPR050627">
    <property type="entry name" value="Nitroreductase/BluB"/>
</dbReference>
<evidence type="ECO:0000313" key="7">
    <source>
        <dbReference type="EMBL" id="MBU5439223.1"/>
    </source>
</evidence>
<dbReference type="Proteomes" id="UP000749471">
    <property type="component" value="Unassembled WGS sequence"/>
</dbReference>
<evidence type="ECO:0000256" key="5">
    <source>
        <dbReference type="ARBA" id="ARBA00023002"/>
    </source>
</evidence>
<evidence type="ECO:0000256" key="1">
    <source>
        <dbReference type="ARBA" id="ARBA00001917"/>
    </source>
</evidence>
<reference evidence="7 8" key="1">
    <citation type="submission" date="2021-06" db="EMBL/GenBank/DDBJ databases">
        <authorList>
            <person name="Sun Q."/>
            <person name="Li D."/>
        </authorList>
    </citation>
    <scope>NUCLEOTIDE SEQUENCE [LARGE SCALE GENOMIC DNA]</scope>
    <source>
        <strain evidence="7 8">MSJ-40</strain>
    </source>
</reference>
<organism evidence="7 8">
    <name type="scientific">Tissierella simiarum</name>
    <dbReference type="NCBI Taxonomy" id="2841534"/>
    <lineage>
        <taxon>Bacteria</taxon>
        <taxon>Bacillati</taxon>
        <taxon>Bacillota</taxon>
        <taxon>Tissierellia</taxon>
        <taxon>Tissierellales</taxon>
        <taxon>Tissierellaceae</taxon>
        <taxon>Tissierella</taxon>
    </lineage>
</organism>